<feature type="region of interest" description="Disordered" evidence="17">
    <location>
        <begin position="1"/>
        <end position="24"/>
    </location>
</feature>
<dbReference type="GO" id="GO:0031593">
    <property type="term" value="F:polyubiquitin modification-dependent protein binding"/>
    <property type="evidence" value="ECO:0007669"/>
    <property type="project" value="TreeGrafter"/>
</dbReference>
<keyword evidence="5" id="KW-0645">Protease</keyword>
<dbReference type="SMART" id="SM00731">
    <property type="entry name" value="SprT"/>
    <property type="match status" value="1"/>
</dbReference>
<dbReference type="FunFam" id="3.30.160.60:FF:000331">
    <property type="entry name" value="E3 ubiquitin-protein ligase RAD18"/>
    <property type="match status" value="1"/>
</dbReference>
<dbReference type="AlphaFoldDB" id="A0AB34H6Q8"/>
<keyword evidence="11" id="KW-0482">Metalloprotease</keyword>
<dbReference type="InterPro" id="IPR006640">
    <property type="entry name" value="SprT-like_domain"/>
</dbReference>
<evidence type="ECO:0000256" key="3">
    <source>
        <dbReference type="ARBA" id="ARBA00010724"/>
    </source>
</evidence>
<keyword evidence="8 16" id="KW-0863">Zinc-finger</keyword>
<evidence type="ECO:0000256" key="1">
    <source>
        <dbReference type="ARBA" id="ARBA00004123"/>
    </source>
</evidence>
<dbReference type="InterPro" id="IPR006642">
    <property type="entry name" value="Rad18_UBZ4"/>
</dbReference>
<dbReference type="Proteomes" id="UP001159641">
    <property type="component" value="Unassembled WGS sequence"/>
</dbReference>
<evidence type="ECO:0000259" key="18">
    <source>
        <dbReference type="PROSITE" id="PS51908"/>
    </source>
</evidence>
<dbReference type="EMBL" id="JAIQCJ010001812">
    <property type="protein sequence ID" value="KAJ8787351.1"/>
    <property type="molecule type" value="Genomic_DNA"/>
</dbReference>
<feature type="region of interest" description="Disordered" evidence="17">
    <location>
        <begin position="339"/>
        <end position="359"/>
    </location>
</feature>
<feature type="compositionally biased region" description="Basic and acidic residues" evidence="17">
    <location>
        <begin position="449"/>
        <end position="459"/>
    </location>
</feature>
<dbReference type="Gene3D" id="3.30.160.60">
    <property type="entry name" value="Classic Zinc Finger"/>
    <property type="match status" value="1"/>
</dbReference>
<keyword evidence="4" id="KW-0158">Chromosome</keyword>
<comment type="similarity">
    <text evidence="3">Belongs to the Spartan family.</text>
</comment>
<evidence type="ECO:0000256" key="11">
    <source>
        <dbReference type="ARBA" id="ARBA00023049"/>
    </source>
</evidence>
<dbReference type="PROSITE" id="PS51908">
    <property type="entry name" value="ZF_UBZ4"/>
    <property type="match status" value="1"/>
</dbReference>
<feature type="region of interest" description="Disordered" evidence="17">
    <location>
        <begin position="392"/>
        <end position="459"/>
    </location>
</feature>
<comment type="caution">
    <text evidence="19">The sequence shown here is derived from an EMBL/GenBank/DDBJ whole genome shotgun (WGS) entry which is preliminary data.</text>
</comment>
<keyword evidence="7 16" id="KW-0227">DNA damage</keyword>
<gene>
    <name evidence="19" type="ORF">J1605_005756</name>
</gene>
<evidence type="ECO:0000256" key="13">
    <source>
        <dbReference type="ARBA" id="ARBA00023242"/>
    </source>
</evidence>
<keyword evidence="13" id="KW-0539">Nucleus</keyword>
<evidence type="ECO:0000313" key="19">
    <source>
        <dbReference type="EMBL" id="KAJ8787351.1"/>
    </source>
</evidence>
<dbReference type="InterPro" id="IPR044245">
    <property type="entry name" value="Spartan"/>
</dbReference>
<evidence type="ECO:0000256" key="16">
    <source>
        <dbReference type="PROSITE-ProRule" id="PRU01256"/>
    </source>
</evidence>
<evidence type="ECO:0000256" key="12">
    <source>
        <dbReference type="ARBA" id="ARBA00023204"/>
    </source>
</evidence>
<keyword evidence="6" id="KW-0479">Metal-binding</keyword>
<organism evidence="19 20">
    <name type="scientific">Eschrichtius robustus</name>
    <name type="common">California gray whale</name>
    <name type="synonym">Eschrichtius gibbosus</name>
    <dbReference type="NCBI Taxonomy" id="9764"/>
    <lineage>
        <taxon>Eukaryota</taxon>
        <taxon>Metazoa</taxon>
        <taxon>Chordata</taxon>
        <taxon>Craniata</taxon>
        <taxon>Vertebrata</taxon>
        <taxon>Euteleostomi</taxon>
        <taxon>Mammalia</taxon>
        <taxon>Eutheria</taxon>
        <taxon>Laurasiatheria</taxon>
        <taxon>Artiodactyla</taxon>
        <taxon>Whippomorpha</taxon>
        <taxon>Cetacea</taxon>
        <taxon>Mysticeti</taxon>
        <taxon>Eschrichtiidae</taxon>
        <taxon>Eschrichtius</taxon>
    </lineage>
</organism>
<feature type="domain" description="UBZ4-type" evidence="18">
    <location>
        <begin position="505"/>
        <end position="532"/>
    </location>
</feature>
<comment type="subcellular location">
    <subcellularLocation>
        <location evidence="2">Chromosome</location>
    </subcellularLocation>
    <subcellularLocation>
        <location evidence="1">Nucleus</location>
    </subcellularLocation>
</comment>
<protein>
    <recommendedName>
        <fullName evidence="14">DNA-dependent metalloprotease SPRTN</fullName>
    </recommendedName>
    <alternativeName>
        <fullName evidence="15">Protein with SprT-like domain at the N terminus</fullName>
    </alternativeName>
</protein>
<dbReference type="GO" id="GO:0003697">
    <property type="term" value="F:single-stranded DNA binding"/>
    <property type="evidence" value="ECO:0007669"/>
    <property type="project" value="InterPro"/>
</dbReference>
<dbReference type="GO" id="GO:0005634">
    <property type="term" value="C:nucleus"/>
    <property type="evidence" value="ECO:0007669"/>
    <property type="project" value="UniProtKB-SubCell"/>
</dbReference>
<evidence type="ECO:0000256" key="14">
    <source>
        <dbReference type="ARBA" id="ARBA00023885"/>
    </source>
</evidence>
<sequence>MRRRSYRGREWRAGQRDVGAAPEPSVTLEELDPAVRGSGTWSPPAWTPAAMDEDLVLALRLQEEWNLQVSERNLAQEPLSLVDASWELVDPTPDLQALFVQFNDRFFWGCLEAVEVKWSMRMTLCAGICSYEGRGGMCSIRLSEPLLKLRPRKDLVETLLHEMIHAYLFVTNNDKDREGHGPEFCKHMHRINRLTGANITVYHAFHDEVDEYRRHWWRCDGPCQHRKPYYGYVKRATNRAPSAQDCWWAEHQKTCGGTYIKIKEPESYSKKGKGKTKLGKQPASEAENKGKPNRGETQLLIPFSGKGYVLGETSNLPSSGKCITSHAVKTQDLLNQGHSANALRPNSKPEVTFEQNGSRGETSLVSAALSSGHQSVVSNYFSSVAVPKREAFGSVSGSPMKSLTAGDVTNNSVSSSAQRRVTSSKIPRRNPFKAVESTSVAAPQVAGGPEDKFPRKRPRLEDRTVFENFFIKNEQTQSGGNEPACGSRPTAAAQNAGSSSRQSRTVHCPVCQSEVAEPQINEHLDWCLAGAETNP</sequence>
<dbReference type="Pfam" id="PF10263">
    <property type="entry name" value="SprT-like"/>
    <property type="match status" value="1"/>
</dbReference>
<feature type="region of interest" description="Disordered" evidence="17">
    <location>
        <begin position="475"/>
        <end position="504"/>
    </location>
</feature>
<evidence type="ECO:0000256" key="17">
    <source>
        <dbReference type="SAM" id="MobiDB-lite"/>
    </source>
</evidence>
<dbReference type="Pfam" id="PF22934">
    <property type="entry name" value="SPRTN_ZBD"/>
    <property type="match status" value="1"/>
</dbReference>
<evidence type="ECO:0000256" key="5">
    <source>
        <dbReference type="ARBA" id="ARBA00022670"/>
    </source>
</evidence>
<feature type="compositionally biased region" description="Polar residues" evidence="17">
    <location>
        <begin position="395"/>
        <end position="425"/>
    </location>
</feature>
<reference evidence="19 20" key="1">
    <citation type="submission" date="2022-11" db="EMBL/GenBank/DDBJ databases">
        <title>Whole genome sequence of Eschrichtius robustus ER-17-0199.</title>
        <authorList>
            <person name="Bruniche-Olsen A."/>
            <person name="Black A.N."/>
            <person name="Fields C.J."/>
            <person name="Walden K."/>
            <person name="Dewoody J.A."/>
        </authorList>
    </citation>
    <scope>NUCLEOTIDE SEQUENCE [LARGE SCALE GENOMIC DNA]</scope>
    <source>
        <strain evidence="19">ER-17-0199</strain>
        <tissue evidence="19">Blubber</tissue>
    </source>
</reference>
<dbReference type="InterPro" id="IPR055220">
    <property type="entry name" value="SPRTN_ZBD"/>
</dbReference>
<dbReference type="PANTHER" id="PTHR21220">
    <property type="entry name" value="DNA-DEPENDENT METALLOPROTEASE SPRTN"/>
    <property type="match status" value="1"/>
</dbReference>
<dbReference type="GO" id="GO:0006508">
    <property type="term" value="P:proteolysis"/>
    <property type="evidence" value="ECO:0007669"/>
    <property type="project" value="UniProtKB-KW"/>
</dbReference>
<keyword evidence="12 16" id="KW-0234">DNA repair</keyword>
<keyword evidence="20" id="KW-1185">Reference proteome</keyword>
<proteinExistence type="inferred from homology"/>
<accession>A0AB34H6Q8</accession>
<dbReference type="GO" id="GO:0008270">
    <property type="term" value="F:zinc ion binding"/>
    <property type="evidence" value="ECO:0007669"/>
    <property type="project" value="UniProtKB-KW"/>
</dbReference>
<dbReference type="SMART" id="SM00734">
    <property type="entry name" value="ZnF_Rad18"/>
    <property type="match status" value="1"/>
</dbReference>
<evidence type="ECO:0000313" key="20">
    <source>
        <dbReference type="Proteomes" id="UP001159641"/>
    </source>
</evidence>
<evidence type="ECO:0000256" key="10">
    <source>
        <dbReference type="ARBA" id="ARBA00022833"/>
    </source>
</evidence>
<evidence type="ECO:0000256" key="6">
    <source>
        <dbReference type="ARBA" id="ARBA00022723"/>
    </source>
</evidence>
<dbReference type="GO" id="GO:0005694">
    <property type="term" value="C:chromosome"/>
    <property type="evidence" value="ECO:0007669"/>
    <property type="project" value="UniProtKB-SubCell"/>
</dbReference>
<dbReference type="GO" id="GO:0006281">
    <property type="term" value="P:DNA repair"/>
    <property type="evidence" value="ECO:0007669"/>
    <property type="project" value="UniProtKB-KW"/>
</dbReference>
<evidence type="ECO:0000256" key="4">
    <source>
        <dbReference type="ARBA" id="ARBA00022454"/>
    </source>
</evidence>
<dbReference type="PANTHER" id="PTHR21220:SF0">
    <property type="entry name" value="DNA-DEPENDENT METALLOPROTEASE SPRTN"/>
    <property type="match status" value="1"/>
</dbReference>
<evidence type="ECO:0000256" key="15">
    <source>
        <dbReference type="ARBA" id="ARBA00030396"/>
    </source>
</evidence>
<evidence type="ECO:0000256" key="7">
    <source>
        <dbReference type="ARBA" id="ARBA00022763"/>
    </source>
</evidence>
<feature type="compositionally biased region" description="Polar residues" evidence="17">
    <location>
        <begin position="492"/>
        <end position="504"/>
    </location>
</feature>
<feature type="region of interest" description="Disordered" evidence="17">
    <location>
        <begin position="269"/>
        <end position="298"/>
    </location>
</feature>
<evidence type="ECO:0000256" key="9">
    <source>
        <dbReference type="ARBA" id="ARBA00022801"/>
    </source>
</evidence>
<keyword evidence="10" id="KW-0862">Zinc</keyword>
<evidence type="ECO:0000256" key="2">
    <source>
        <dbReference type="ARBA" id="ARBA00004286"/>
    </source>
</evidence>
<evidence type="ECO:0000256" key="8">
    <source>
        <dbReference type="ARBA" id="ARBA00022771"/>
    </source>
</evidence>
<name>A0AB34H6Q8_ESCRO</name>
<dbReference type="GO" id="GO:0004222">
    <property type="term" value="F:metalloendopeptidase activity"/>
    <property type="evidence" value="ECO:0007669"/>
    <property type="project" value="InterPro"/>
</dbReference>
<keyword evidence="9" id="KW-0378">Hydrolase</keyword>